<feature type="compositionally biased region" description="Low complexity" evidence="2">
    <location>
        <begin position="276"/>
        <end position="286"/>
    </location>
</feature>
<organism evidence="3 4">
    <name type="scientific">Ramazzottius varieornatus</name>
    <name type="common">Water bear</name>
    <name type="synonym">Tardigrade</name>
    <dbReference type="NCBI Taxonomy" id="947166"/>
    <lineage>
        <taxon>Eukaryota</taxon>
        <taxon>Metazoa</taxon>
        <taxon>Ecdysozoa</taxon>
        <taxon>Tardigrada</taxon>
        <taxon>Eutardigrada</taxon>
        <taxon>Parachela</taxon>
        <taxon>Hypsibioidea</taxon>
        <taxon>Ramazzottiidae</taxon>
        <taxon>Ramazzottius</taxon>
    </lineage>
</organism>
<protein>
    <submittedName>
        <fullName evidence="3">Uncharacterized protein</fullName>
    </submittedName>
</protein>
<feature type="region of interest" description="Disordered" evidence="2">
    <location>
        <begin position="432"/>
        <end position="518"/>
    </location>
</feature>
<sequence>MPKKGGKSLKKELDPLPGPSLLHLVAKYSKDDPNLPRNDNGLLPNAGDFERPPFDDDSEEADDGSLQENIPPELILDFGDRLDIDKYEALISAEEDSDDGRSLSSLTEDLEEEVKGEPADGNESGATESESTGGETDLEGYDVPEWTSSESSVESREQEPEVWSEEKDDSDEANIQAEEPKVVEKVPAAPPRPVKKSLSFNEPITKAKSDWIARQFADLFMTKSDPQLPLYTSVKDLLETNLDFGTMGPEVLEKLNAIATASSTLNTQNSGDFERPPSSIRSSSAESVRKKAPSENKVSVITNKKENKASSRATPRGKVTPKLSRLLPLPPKTASIRRYPAELYDEGRRTKFPEKAFVHRNELLTTTEEQDALVTESCEDLSFLEYRRERVLRGQKVPIGRKDLEVDVVASRLAKKLLQYEAAVDKHLPDADWVDEEEREPYDDEQALPRKPLVPIAVNPNEDPNDEDTSSAEDEPKGGTMKKPKRSITAVPYKVPTPVHEDDQHDYYNSDRSSSDCEPVEDIIKKEISTKIKARHKPEVMTSALPPLELAGHQYDVSVPLSHNELQTVPVDDLYALAHDLEMPPSVLRKELHKPENEMDFDEDSDDEGWKHVRGAFLYEKTPDYYAVQIKDLEQQVRLRRELWLQLEVDYQEASGRNKTEYSAMVQFIDFLLDQRDLEKQKVAKLNLKLEELQNKAQIQTEYQNTCLAWLQLEKQRLVDQFAARKEYLQMRLHALREYPEKQRQMETQLKFLQRQARRTKAEFTKKVSTMLLNSARRKNELFRQYEKRVGVLFKEYQRALVLSMNDNLQEAVKNHVEGRKRAKKFSDDASVAIESYKKCDQRLDATQREVQLKKELLSVSTKHGRKLQRHLRDLQEVRKKEAAKVLEEGAEDPTKVGETGDPRVTGIQQLSLENKTLASHVEILREQKDKTQNYLNAEQSVSKDMDKQLQQLAQTIKDYLSLCQKSGSDPLPSTPSNLNKIESFEDRLIRFLHYSEEVDHLVNDKVERKPSWIADGDLGLMRKPKPRKL</sequence>
<feature type="region of interest" description="Disordered" evidence="2">
    <location>
        <begin position="262"/>
        <end position="327"/>
    </location>
</feature>
<feature type="coiled-coil region" evidence="1">
    <location>
        <begin position="676"/>
        <end position="703"/>
    </location>
</feature>
<evidence type="ECO:0000256" key="2">
    <source>
        <dbReference type="SAM" id="MobiDB-lite"/>
    </source>
</evidence>
<dbReference type="EMBL" id="BDGG01000010">
    <property type="protein sequence ID" value="GAV04225.1"/>
    <property type="molecule type" value="Genomic_DNA"/>
</dbReference>
<feature type="compositionally biased region" description="Polar residues" evidence="2">
    <location>
        <begin position="124"/>
        <end position="134"/>
    </location>
</feature>
<feature type="compositionally biased region" description="Acidic residues" evidence="2">
    <location>
        <begin position="160"/>
        <end position="172"/>
    </location>
</feature>
<feature type="compositionally biased region" description="Acidic residues" evidence="2">
    <location>
        <begin position="55"/>
        <end position="65"/>
    </location>
</feature>
<feature type="compositionally biased region" description="Basic and acidic residues" evidence="2">
    <location>
        <begin position="499"/>
        <end position="515"/>
    </location>
</feature>
<evidence type="ECO:0000313" key="4">
    <source>
        <dbReference type="Proteomes" id="UP000186922"/>
    </source>
</evidence>
<keyword evidence="4" id="KW-1185">Reference proteome</keyword>
<accession>A0A1D1VRP2</accession>
<feature type="compositionally biased region" description="Acidic residues" evidence="2">
    <location>
        <begin position="432"/>
        <end position="446"/>
    </location>
</feature>
<reference evidence="3 4" key="1">
    <citation type="journal article" date="2016" name="Nat. Commun.">
        <title>Extremotolerant tardigrade genome and improved radiotolerance of human cultured cells by tardigrade-unique protein.</title>
        <authorList>
            <person name="Hashimoto T."/>
            <person name="Horikawa D.D."/>
            <person name="Saito Y."/>
            <person name="Kuwahara H."/>
            <person name="Kozuka-Hata H."/>
            <person name="Shin-I T."/>
            <person name="Minakuchi Y."/>
            <person name="Ohishi K."/>
            <person name="Motoyama A."/>
            <person name="Aizu T."/>
            <person name="Enomoto A."/>
            <person name="Kondo K."/>
            <person name="Tanaka S."/>
            <person name="Hara Y."/>
            <person name="Koshikawa S."/>
            <person name="Sagara H."/>
            <person name="Miura T."/>
            <person name="Yokobori S."/>
            <person name="Miyagawa K."/>
            <person name="Suzuki Y."/>
            <person name="Kubo T."/>
            <person name="Oyama M."/>
            <person name="Kohara Y."/>
            <person name="Fujiyama A."/>
            <person name="Arakawa K."/>
            <person name="Katayama T."/>
            <person name="Toyoda A."/>
            <person name="Kunieda T."/>
        </authorList>
    </citation>
    <scope>NUCLEOTIDE SEQUENCE [LARGE SCALE GENOMIC DNA]</scope>
    <source>
        <strain evidence="3 4">YOKOZUNA-1</strain>
    </source>
</reference>
<feature type="region of interest" description="Disordered" evidence="2">
    <location>
        <begin position="27"/>
        <end position="74"/>
    </location>
</feature>
<name>A0A1D1VRP2_RAMVA</name>
<evidence type="ECO:0000256" key="1">
    <source>
        <dbReference type="SAM" id="Coils"/>
    </source>
</evidence>
<keyword evidence="1" id="KW-0175">Coiled coil</keyword>
<feature type="compositionally biased region" description="Polar residues" evidence="2">
    <location>
        <begin position="262"/>
        <end position="271"/>
    </location>
</feature>
<feature type="region of interest" description="Disordered" evidence="2">
    <location>
        <begin position="91"/>
        <end position="197"/>
    </location>
</feature>
<comment type="caution">
    <text evidence="3">The sequence shown here is derived from an EMBL/GenBank/DDBJ whole genome shotgun (WGS) entry which is preliminary data.</text>
</comment>
<dbReference type="AlphaFoldDB" id="A0A1D1VRP2"/>
<evidence type="ECO:0000313" key="3">
    <source>
        <dbReference type="EMBL" id="GAV04225.1"/>
    </source>
</evidence>
<proteinExistence type="predicted"/>
<dbReference type="Proteomes" id="UP000186922">
    <property type="component" value="Unassembled WGS sequence"/>
</dbReference>
<feature type="compositionally biased region" description="Acidic residues" evidence="2">
    <location>
        <begin position="463"/>
        <end position="473"/>
    </location>
</feature>
<gene>
    <name evidence="3" type="primary">RvY_14537-1</name>
    <name evidence="3" type="synonym">RvY_14537.1</name>
    <name evidence="3" type="ORF">RvY_14537</name>
</gene>
<dbReference type="OrthoDB" id="10067326at2759"/>